<protein>
    <submittedName>
        <fullName evidence="1">Uncharacterized protein</fullName>
    </submittedName>
</protein>
<gene>
    <name evidence="1" type="ORF">RFB13_08960</name>
</gene>
<dbReference type="EMBL" id="CP133586">
    <property type="protein sequence ID" value="WMT16429.1"/>
    <property type="molecule type" value="Genomic_DNA"/>
</dbReference>
<name>A0ABY9PU33_SERFO</name>
<sequence length="227" mass="23681">MSSVNSPLEGTTMIAGTLYGGVAFSQNNQNVVGKSNPVNIVHCGDNAMVYDDVVSATGDIDFPNVGGRIATTGENSNITGGNESLTSALGSSSSITLGYLYPDVEQLTLTQAVAVTANTNGTIKTADYVTNSVLMAAGDTSQIIDRGNNNVLFSSGADNTIQSYGGSGAVIFTAKKPRYFTLNEQGVAAITWHDGSRTRVTVIYEGENGIEKGEMYRLDENGSVVAI</sequence>
<organism evidence="1 2">
    <name type="scientific">Serratia fonticola</name>
    <dbReference type="NCBI Taxonomy" id="47917"/>
    <lineage>
        <taxon>Bacteria</taxon>
        <taxon>Pseudomonadati</taxon>
        <taxon>Pseudomonadota</taxon>
        <taxon>Gammaproteobacteria</taxon>
        <taxon>Enterobacterales</taxon>
        <taxon>Yersiniaceae</taxon>
        <taxon>Serratia</taxon>
    </lineage>
</organism>
<accession>A0ABY9PU33</accession>
<proteinExistence type="predicted"/>
<keyword evidence="2" id="KW-1185">Reference proteome</keyword>
<evidence type="ECO:0000313" key="1">
    <source>
        <dbReference type="EMBL" id="WMT16429.1"/>
    </source>
</evidence>
<dbReference type="Proteomes" id="UP001235341">
    <property type="component" value="Chromosome"/>
</dbReference>
<reference evidence="1 2" key="1">
    <citation type="submission" date="2023-08" db="EMBL/GenBank/DDBJ databases">
        <title>Complete Genome and Methylome dissection of Serratia fonticola NEB369.</title>
        <authorList>
            <person name="Fomenkov A."/>
            <person name="Roberts R.D."/>
        </authorList>
    </citation>
    <scope>NUCLEOTIDE SEQUENCE [LARGE SCALE GENOMIC DNA]</scope>
    <source>
        <strain evidence="1 2">NEB369</strain>
    </source>
</reference>
<dbReference type="RefSeq" id="WP_309206310.1">
    <property type="nucleotide sequence ID" value="NZ_CP133586.1"/>
</dbReference>
<evidence type="ECO:0000313" key="2">
    <source>
        <dbReference type="Proteomes" id="UP001235341"/>
    </source>
</evidence>